<dbReference type="GO" id="GO:0051604">
    <property type="term" value="P:protein maturation"/>
    <property type="evidence" value="ECO:0007669"/>
    <property type="project" value="UniProtKB-UniRule"/>
</dbReference>
<dbReference type="Pfam" id="PF14500">
    <property type="entry name" value="MMS19_N"/>
    <property type="match status" value="1"/>
</dbReference>
<evidence type="ECO:0000313" key="7">
    <source>
        <dbReference type="EMBL" id="KAK0632527.1"/>
    </source>
</evidence>
<feature type="domain" description="MMS19 N-terminal" evidence="6">
    <location>
        <begin position="73"/>
        <end position="333"/>
    </location>
</feature>
<comment type="caution">
    <text evidence="7">The sequence shown here is derived from an EMBL/GenBank/DDBJ whole genome shotgun (WGS) entry which is preliminary data.</text>
</comment>
<keyword evidence="2" id="KW-0677">Repeat</keyword>
<accession>A0AA40CBQ1</accession>
<dbReference type="GO" id="GO:0016226">
    <property type="term" value="P:iron-sulfur cluster assembly"/>
    <property type="evidence" value="ECO:0007669"/>
    <property type="project" value="UniProtKB-UniRule"/>
</dbReference>
<dbReference type="InterPro" id="IPR029240">
    <property type="entry name" value="MMS19_N"/>
</dbReference>
<comment type="similarity">
    <text evidence="4">Belongs to the MET18/MMS19 family.</text>
</comment>
<evidence type="ECO:0000259" key="5">
    <source>
        <dbReference type="Pfam" id="PF12460"/>
    </source>
</evidence>
<evidence type="ECO:0000313" key="8">
    <source>
        <dbReference type="Proteomes" id="UP001175000"/>
    </source>
</evidence>
<dbReference type="EMBL" id="JAULSU010000001">
    <property type="protein sequence ID" value="KAK0632527.1"/>
    <property type="molecule type" value="Genomic_DNA"/>
</dbReference>
<proteinExistence type="inferred from homology"/>
<keyword evidence="8" id="KW-1185">Reference proteome</keyword>
<keyword evidence="4" id="KW-0227">DNA damage</keyword>
<dbReference type="InterPro" id="IPR016024">
    <property type="entry name" value="ARM-type_fold"/>
</dbReference>
<feature type="domain" description="MMS19 C-terminal" evidence="5">
    <location>
        <begin position="752"/>
        <end position="1104"/>
    </location>
</feature>
<dbReference type="GO" id="GO:0005634">
    <property type="term" value="C:nucleus"/>
    <property type="evidence" value="ECO:0007669"/>
    <property type="project" value="UniProtKB-SubCell"/>
</dbReference>
<comment type="subcellular location">
    <subcellularLocation>
        <location evidence="1 4">Nucleus</location>
    </subcellularLocation>
</comment>
<evidence type="ECO:0000256" key="3">
    <source>
        <dbReference type="ARBA" id="ARBA00023242"/>
    </source>
</evidence>
<reference evidence="7" key="1">
    <citation type="submission" date="2023-06" db="EMBL/GenBank/DDBJ databases">
        <title>Genome-scale phylogeny and comparative genomics of the fungal order Sordariales.</title>
        <authorList>
            <consortium name="Lawrence Berkeley National Laboratory"/>
            <person name="Hensen N."/>
            <person name="Bonometti L."/>
            <person name="Westerberg I."/>
            <person name="Brannstrom I.O."/>
            <person name="Guillou S."/>
            <person name="Cros-Aarteil S."/>
            <person name="Calhoun S."/>
            <person name="Haridas S."/>
            <person name="Kuo A."/>
            <person name="Mondo S."/>
            <person name="Pangilinan J."/>
            <person name="Riley R."/>
            <person name="Labutti K."/>
            <person name="Andreopoulos B."/>
            <person name="Lipzen A."/>
            <person name="Chen C."/>
            <person name="Yanf M."/>
            <person name="Daum C."/>
            <person name="Ng V."/>
            <person name="Clum A."/>
            <person name="Steindorff A."/>
            <person name="Ohm R."/>
            <person name="Martin F."/>
            <person name="Silar P."/>
            <person name="Natvig D."/>
            <person name="Lalanne C."/>
            <person name="Gautier V."/>
            <person name="Ament-Velasquez S.L."/>
            <person name="Kruys A."/>
            <person name="Hutchinson M.I."/>
            <person name="Powell A.J."/>
            <person name="Barry K."/>
            <person name="Miller A.N."/>
            <person name="Grigoriev I.V."/>
            <person name="Debuchy R."/>
            <person name="Gladieux P."/>
            <person name="Thoren M.H."/>
            <person name="Johannesson H."/>
        </authorList>
    </citation>
    <scope>NUCLEOTIDE SEQUENCE</scope>
    <source>
        <strain evidence="7">CBS 606.72</strain>
    </source>
</reference>
<dbReference type="Pfam" id="PF12460">
    <property type="entry name" value="MMS19_C"/>
    <property type="match status" value="1"/>
</dbReference>
<dbReference type="InterPro" id="IPR024687">
    <property type="entry name" value="MMS19_C"/>
</dbReference>
<sequence length="1168" mass="127858">MANFKDWALQYVLTDEEPLQLEIAKKAAKEIEASNANRATVGNWAASVQPWMSRAQAGDDDQMEDGDDGGSGDIIARAKALGFLAGTLEALDKNILRADQIVFLVGFFGAMFSYDHKAGITASTKALRQLFGMKGFKPDMGVKMLEDVCKLKEDFRLQSVATRLEIYELFRSLIQDPAVSSELQHKHGSSCGFIVDLLQLCQHERDPRNLMLWFKILAILVADYSPSTEVADELFKTFSAYFPISLKSSSTPIGITADDLKEAVRSCFAAHQRVAPFAFPFLMQKLDQGDAVTVAVKLDIMRTIKACVERYEHPQASLVPYIEKIWGSLKYEVRNGEVKETIDATLDVLRAIAKKLDGSKTQKLDVALLKSYIDTVFKDCREDLANPTYTKQAGLLVMTVITANVRGYVLESAALLDCLRQNFRQPKSPSHTKDLLLILNSTLKARSGLVKNRSQGHLEDVEQLKTEPTAPLDALSHDIYLSTWAAKSSESSKENTDVLKQVLQGLALLVSQQTVQLDGETALLCSEKTCAEICTLLIQILVKGLTLSSNDNAANDASLEEEAQLALRTASSSYTPAYEEFARRAKAEIQKRDWANASSYSLDALRDLLFRLAFVGCSELPHKVVGGSAPSRSFSPLQHFITFTATLLELFPVAGSGSPAEPHERSLADSYVIGALHAGLLFFRDACIAKHSTDTLVSFSRDDTNWVQEFENLPDNWVQQLKSGEASDLRLTSIGEDDPEAYRQFLRLSLFIVRCLYRLAAAGTESQGVWSGRLLAQVANIAASIIRSLDEKLQTSCNLANEAFTFFSGGSAASSGQNASPFAELLTRGVLEGLWPGAMVELYNPGGVAETVMCHPPQLESHHLHQREIRASVALILANKYKGGASTADPESQTMKQVLCTWSDELKASAASDVDLGAFESLNMIAMHIFAGAVARQDKNVLDLVPVLKAAIASDHVGEVVSRSLGVLVKDSELHSAENHAVVRRFYKQWAYSQIAKPLYPLALPSENGPAAAARYRAAILSMVSNCAFNVYEADVETLIRLLITTLTDRGNISGQQLAAALEVLVEILANEPDALKSHLKAIIGGTVGVYEESLSKAQSSTKKDPSETSARKLVLQALAAIPKKFEERYLLSHSPRLQRVLALACGDAVREVRQAARLARGSWAKVK</sequence>
<organism evidence="7 8">
    <name type="scientific">Immersiella caudata</name>
    <dbReference type="NCBI Taxonomy" id="314043"/>
    <lineage>
        <taxon>Eukaryota</taxon>
        <taxon>Fungi</taxon>
        <taxon>Dikarya</taxon>
        <taxon>Ascomycota</taxon>
        <taxon>Pezizomycotina</taxon>
        <taxon>Sordariomycetes</taxon>
        <taxon>Sordariomycetidae</taxon>
        <taxon>Sordariales</taxon>
        <taxon>Lasiosphaeriaceae</taxon>
        <taxon>Immersiella</taxon>
    </lineage>
</organism>
<dbReference type="AlphaFoldDB" id="A0AA40CBQ1"/>
<protein>
    <recommendedName>
        <fullName evidence="4">MMS19 nucleotide excision repair protein</fullName>
    </recommendedName>
</protein>
<dbReference type="GO" id="GO:0097361">
    <property type="term" value="C:cytosolic [4Fe-4S] assembly targeting complex"/>
    <property type="evidence" value="ECO:0007669"/>
    <property type="project" value="UniProtKB-UniRule"/>
</dbReference>
<comment type="function">
    <text evidence="4">Key component of the cytosolic iron-sulfur protein assembly (CIA) complex, a multiprotein complex that mediates the incorporation of iron-sulfur cluster into apoproteins specifically involved in DNA metabolism and genomic integrity. In the CIA complex, MMS19 acts as an adapter between early-acting CIA components and a subset of cellular target iron-sulfur proteins.</text>
</comment>
<dbReference type="InterPro" id="IPR039920">
    <property type="entry name" value="MMS19"/>
</dbReference>
<dbReference type="PANTHER" id="PTHR12891:SF0">
    <property type="entry name" value="MMS19 NUCLEOTIDE EXCISION REPAIR PROTEIN HOMOLOG"/>
    <property type="match status" value="1"/>
</dbReference>
<dbReference type="SUPFAM" id="SSF48371">
    <property type="entry name" value="ARM repeat"/>
    <property type="match status" value="1"/>
</dbReference>
<evidence type="ECO:0000256" key="4">
    <source>
        <dbReference type="RuleBase" id="RU367072"/>
    </source>
</evidence>
<dbReference type="Proteomes" id="UP001175000">
    <property type="component" value="Unassembled WGS sequence"/>
</dbReference>
<dbReference type="GO" id="GO:0006281">
    <property type="term" value="P:DNA repair"/>
    <property type="evidence" value="ECO:0007669"/>
    <property type="project" value="UniProtKB-UniRule"/>
</dbReference>
<dbReference type="PANTHER" id="PTHR12891">
    <property type="entry name" value="DNA REPAIR/TRANSCRIPTION PROTEIN MET18/MMS19"/>
    <property type="match status" value="1"/>
</dbReference>
<keyword evidence="3 4" id="KW-0539">Nucleus</keyword>
<evidence type="ECO:0000256" key="2">
    <source>
        <dbReference type="ARBA" id="ARBA00022737"/>
    </source>
</evidence>
<keyword evidence="4" id="KW-0234">DNA repair</keyword>
<gene>
    <name evidence="7" type="ORF">B0T14DRAFT_35222</name>
</gene>
<name>A0AA40CBQ1_9PEZI</name>
<evidence type="ECO:0000259" key="6">
    <source>
        <dbReference type="Pfam" id="PF14500"/>
    </source>
</evidence>
<evidence type="ECO:0000256" key="1">
    <source>
        <dbReference type="ARBA" id="ARBA00004123"/>
    </source>
</evidence>